<sequence length="111" mass="12811">MTCLNSDKLEEEYGSRFMASTQRHLWEFLERLESLLPRPRIDQLLAAERSVGSLSPAEQSLLSILVNNPYTSIPDLLLTLMQRIRQRRSQDPSGEYINDFLFDCPCSTCRS</sequence>
<accession>A0A401Q2A1</accession>
<organism evidence="2 3">
    <name type="scientific">Scyliorhinus torazame</name>
    <name type="common">Cloudy catshark</name>
    <name type="synonym">Catulus torazame</name>
    <dbReference type="NCBI Taxonomy" id="75743"/>
    <lineage>
        <taxon>Eukaryota</taxon>
        <taxon>Metazoa</taxon>
        <taxon>Chordata</taxon>
        <taxon>Craniata</taxon>
        <taxon>Vertebrata</taxon>
        <taxon>Chondrichthyes</taxon>
        <taxon>Elasmobranchii</taxon>
        <taxon>Galeomorphii</taxon>
        <taxon>Galeoidea</taxon>
        <taxon>Carcharhiniformes</taxon>
        <taxon>Scyliorhinidae</taxon>
        <taxon>Scyliorhinus</taxon>
    </lineage>
</organism>
<keyword evidence="3" id="KW-1185">Reference proteome</keyword>
<dbReference type="EMBL" id="BFAA01010681">
    <property type="protein sequence ID" value="GCB79559.1"/>
    <property type="molecule type" value="Genomic_DNA"/>
</dbReference>
<reference evidence="2 3" key="1">
    <citation type="journal article" date="2018" name="Nat. Ecol. Evol.">
        <title>Shark genomes provide insights into elasmobranch evolution and the origin of vertebrates.</title>
        <authorList>
            <person name="Hara Y"/>
            <person name="Yamaguchi K"/>
            <person name="Onimaru K"/>
            <person name="Kadota M"/>
            <person name="Koyanagi M"/>
            <person name="Keeley SD"/>
            <person name="Tatsumi K"/>
            <person name="Tanaka K"/>
            <person name="Motone F"/>
            <person name="Kageyama Y"/>
            <person name="Nozu R"/>
            <person name="Adachi N"/>
            <person name="Nishimura O"/>
            <person name="Nakagawa R"/>
            <person name="Tanegashima C"/>
            <person name="Kiyatake I"/>
            <person name="Matsumoto R"/>
            <person name="Murakumo K"/>
            <person name="Nishida K"/>
            <person name="Terakita A"/>
            <person name="Kuratani S"/>
            <person name="Sato K"/>
            <person name="Hyodo S Kuraku.S."/>
        </authorList>
    </citation>
    <scope>NUCLEOTIDE SEQUENCE [LARGE SCALE GENOMIC DNA]</scope>
</reference>
<dbReference type="AlphaFoldDB" id="A0A401Q2A1"/>
<feature type="domain" description="TERF1-interacting nuclear factor 2 N-terminal" evidence="1">
    <location>
        <begin position="7"/>
        <end position="43"/>
    </location>
</feature>
<comment type="caution">
    <text evidence="2">The sequence shown here is derived from an EMBL/GenBank/DDBJ whole genome shotgun (WGS) entry which is preliminary data.</text>
</comment>
<evidence type="ECO:0000313" key="2">
    <source>
        <dbReference type="EMBL" id="GCB79559.1"/>
    </source>
</evidence>
<gene>
    <name evidence="2" type="ORF">scyTo_0016976</name>
</gene>
<protein>
    <recommendedName>
        <fullName evidence="1">TERF1-interacting nuclear factor 2 N-terminal domain-containing protein</fullName>
    </recommendedName>
</protein>
<dbReference type="STRING" id="75743.A0A401Q2A1"/>
<dbReference type="Pfam" id="PF14973">
    <property type="entry name" value="TINF2_N"/>
    <property type="match status" value="1"/>
</dbReference>
<dbReference type="Proteomes" id="UP000288216">
    <property type="component" value="Unassembled WGS sequence"/>
</dbReference>
<dbReference type="InterPro" id="IPR029400">
    <property type="entry name" value="TINF2_N"/>
</dbReference>
<evidence type="ECO:0000313" key="3">
    <source>
        <dbReference type="Proteomes" id="UP000288216"/>
    </source>
</evidence>
<proteinExistence type="predicted"/>
<evidence type="ECO:0000259" key="1">
    <source>
        <dbReference type="Pfam" id="PF14973"/>
    </source>
</evidence>
<name>A0A401Q2A1_SCYTO</name>